<proteinExistence type="predicted"/>
<feature type="DNA-binding region" description="H-T-H motif" evidence="2">
    <location>
        <begin position="30"/>
        <end position="49"/>
    </location>
</feature>
<evidence type="ECO:0000256" key="2">
    <source>
        <dbReference type="PROSITE-ProRule" id="PRU00335"/>
    </source>
</evidence>
<dbReference type="Pfam" id="PF00440">
    <property type="entry name" value="TetR_N"/>
    <property type="match status" value="1"/>
</dbReference>
<dbReference type="PROSITE" id="PS50977">
    <property type="entry name" value="HTH_TETR_2"/>
    <property type="match status" value="1"/>
</dbReference>
<dbReference type="AlphaFoldDB" id="A0A974BNE8"/>
<accession>A0A974BNE8</accession>
<dbReference type="InterPro" id="IPR009057">
    <property type="entry name" value="Homeodomain-like_sf"/>
</dbReference>
<keyword evidence="5" id="KW-1185">Reference proteome</keyword>
<evidence type="ECO:0000313" key="5">
    <source>
        <dbReference type="Proteomes" id="UP000611629"/>
    </source>
</evidence>
<dbReference type="Proteomes" id="UP000611629">
    <property type="component" value="Unassembled WGS sequence"/>
</dbReference>
<evidence type="ECO:0000313" key="4">
    <source>
        <dbReference type="EMBL" id="NYB75920.1"/>
    </source>
</evidence>
<dbReference type="Gene3D" id="1.10.357.10">
    <property type="entry name" value="Tetracycline Repressor, domain 2"/>
    <property type="match status" value="1"/>
</dbReference>
<dbReference type="InterPro" id="IPR001647">
    <property type="entry name" value="HTH_TetR"/>
</dbReference>
<organism evidence="4 5">
    <name type="scientific">Sedimentibacter hydroxybenzoicus DSM 7310</name>
    <dbReference type="NCBI Taxonomy" id="1123245"/>
    <lineage>
        <taxon>Bacteria</taxon>
        <taxon>Bacillati</taxon>
        <taxon>Bacillota</taxon>
        <taxon>Tissierellia</taxon>
        <taxon>Sedimentibacter</taxon>
    </lineage>
</organism>
<evidence type="ECO:0000256" key="1">
    <source>
        <dbReference type="ARBA" id="ARBA00023125"/>
    </source>
</evidence>
<sequence>MGEMHKKLAINHFINAADELINEMGIEKVTIRNIAQKAGYNSATIYNYFENLDHLIFFGAMKNITDYALALNSYLADSKNAMDRFLMVWECFFNYAYLKPDIYNAIFFPKLPKHIEEYVSEFYSLFPEDLGIHHDTISTMLLKGNIHDRGMTTVMDCVSEGFIESHNADKLNDMTLLIFEGMLKRVLRGTVNYENAKTKSMDYIKVIVKSFLIKDYNFYF</sequence>
<evidence type="ECO:0000259" key="3">
    <source>
        <dbReference type="PROSITE" id="PS50977"/>
    </source>
</evidence>
<keyword evidence="1 2" id="KW-0238">DNA-binding</keyword>
<reference evidence="4" key="1">
    <citation type="submission" date="2020-07" db="EMBL/GenBank/DDBJ databases">
        <title>Genomic analysis of a strain of Sedimentibacter Hydroxybenzoicus DSM7310.</title>
        <authorList>
            <person name="Ma S."/>
        </authorList>
    </citation>
    <scope>NUCLEOTIDE SEQUENCE</scope>
    <source>
        <strain evidence="4">DSM 7310</strain>
    </source>
</reference>
<gene>
    <name evidence="4" type="ORF">HZF24_17355</name>
</gene>
<name>A0A974BNE8_SEDHY</name>
<dbReference type="GO" id="GO:0003677">
    <property type="term" value="F:DNA binding"/>
    <property type="evidence" value="ECO:0007669"/>
    <property type="project" value="UniProtKB-UniRule"/>
</dbReference>
<protein>
    <submittedName>
        <fullName evidence="4">Helix-turn-helix transcriptional regulator</fullName>
    </submittedName>
</protein>
<feature type="domain" description="HTH tetR-type" evidence="3">
    <location>
        <begin position="7"/>
        <end position="67"/>
    </location>
</feature>
<comment type="caution">
    <text evidence="4">The sequence shown here is derived from an EMBL/GenBank/DDBJ whole genome shotgun (WGS) entry which is preliminary data.</text>
</comment>
<dbReference type="SUPFAM" id="SSF46689">
    <property type="entry name" value="Homeodomain-like"/>
    <property type="match status" value="1"/>
</dbReference>
<dbReference type="PRINTS" id="PR00455">
    <property type="entry name" value="HTHTETR"/>
</dbReference>
<dbReference type="EMBL" id="JACBNQ010000033">
    <property type="protein sequence ID" value="NYB75920.1"/>
    <property type="molecule type" value="Genomic_DNA"/>
</dbReference>